<accession>A0AAV4XY44</accession>
<proteinExistence type="predicted"/>
<dbReference type="Proteomes" id="UP001054945">
    <property type="component" value="Unassembled WGS sequence"/>
</dbReference>
<dbReference type="SUPFAM" id="SSF46966">
    <property type="entry name" value="Spectrin repeat"/>
    <property type="match status" value="1"/>
</dbReference>
<comment type="caution">
    <text evidence="2">The sequence shown here is derived from an EMBL/GenBank/DDBJ whole genome shotgun (WGS) entry which is preliminary data.</text>
</comment>
<keyword evidence="3" id="KW-1185">Reference proteome</keyword>
<protein>
    <submittedName>
        <fullName evidence="2">Nesprin-1</fullName>
    </submittedName>
</protein>
<evidence type="ECO:0000313" key="2">
    <source>
        <dbReference type="EMBL" id="GIZ00017.1"/>
    </source>
</evidence>
<gene>
    <name evidence="2" type="primary">Syne1_1</name>
    <name evidence="2" type="ORF">CEXT_478801</name>
</gene>
<name>A0AAV4XY44_CAEEX</name>
<dbReference type="Gene3D" id="1.20.58.60">
    <property type="match status" value="1"/>
</dbReference>
<dbReference type="EMBL" id="BPLR01001102">
    <property type="protein sequence ID" value="GIZ00017.1"/>
    <property type="molecule type" value="Genomic_DNA"/>
</dbReference>
<sequence>MVEFKRKIASQIDYIESDHPRSVYLEGMKIFENLKHSFQDDIHLLHNVNAVYHKTSGKDLDVNNYLKNHVLELNDRWRNIYQKVTDILTVINNILQLWADYDQLHEHVHLFLTETHIKITTLEQNNSLTQIEYNSIMDEFKHHKDALERFNSTANNLKQRSKCSAKEINCQVEEIRRYWAEIYEYLQRCRESVSKNNERMKKEQMLQASTVTLEQTAYQVLNDDGNTSSADNF</sequence>
<evidence type="ECO:0000259" key="1">
    <source>
        <dbReference type="Pfam" id="PF25034"/>
    </source>
</evidence>
<reference evidence="2 3" key="1">
    <citation type="submission" date="2021-06" db="EMBL/GenBank/DDBJ databases">
        <title>Caerostris extrusa draft genome.</title>
        <authorList>
            <person name="Kono N."/>
            <person name="Arakawa K."/>
        </authorList>
    </citation>
    <scope>NUCLEOTIDE SEQUENCE [LARGE SCALE GENOMIC DNA]</scope>
</reference>
<dbReference type="AlphaFoldDB" id="A0AAV4XY44"/>
<dbReference type="InterPro" id="IPR057057">
    <property type="entry name" value="Spectrin_SYNE1"/>
</dbReference>
<feature type="domain" description="Nesprin-1 spectrin repeats region" evidence="1">
    <location>
        <begin position="33"/>
        <end position="188"/>
    </location>
</feature>
<dbReference type="Pfam" id="PF25034">
    <property type="entry name" value="Spectrin_SYNE1"/>
    <property type="match status" value="1"/>
</dbReference>
<organism evidence="2 3">
    <name type="scientific">Caerostris extrusa</name>
    <name type="common">Bark spider</name>
    <name type="synonym">Caerostris bankana</name>
    <dbReference type="NCBI Taxonomy" id="172846"/>
    <lineage>
        <taxon>Eukaryota</taxon>
        <taxon>Metazoa</taxon>
        <taxon>Ecdysozoa</taxon>
        <taxon>Arthropoda</taxon>
        <taxon>Chelicerata</taxon>
        <taxon>Arachnida</taxon>
        <taxon>Araneae</taxon>
        <taxon>Araneomorphae</taxon>
        <taxon>Entelegynae</taxon>
        <taxon>Araneoidea</taxon>
        <taxon>Araneidae</taxon>
        <taxon>Caerostris</taxon>
    </lineage>
</organism>
<evidence type="ECO:0000313" key="3">
    <source>
        <dbReference type="Proteomes" id="UP001054945"/>
    </source>
</evidence>